<dbReference type="AlphaFoldDB" id="A0A1I1NM71"/>
<name>A0A1I1NM71_9GAMM</name>
<keyword evidence="3" id="KW-0255">Endonuclease</keyword>
<feature type="domain" description="Smr" evidence="2">
    <location>
        <begin position="110"/>
        <end position="188"/>
    </location>
</feature>
<feature type="region of interest" description="Disordered" evidence="1">
    <location>
        <begin position="27"/>
        <end position="82"/>
    </location>
</feature>
<dbReference type="SMART" id="SM00463">
    <property type="entry name" value="SMR"/>
    <property type="match status" value="1"/>
</dbReference>
<keyword evidence="4" id="KW-1185">Reference proteome</keyword>
<reference evidence="3 4" key="1">
    <citation type="submission" date="2016-10" db="EMBL/GenBank/DDBJ databases">
        <authorList>
            <person name="de Groot N.N."/>
        </authorList>
    </citation>
    <scope>NUCLEOTIDE SEQUENCE [LARGE SCALE GENOMIC DNA]</scope>
    <source>
        <strain evidence="3 4">HL3</strain>
    </source>
</reference>
<dbReference type="InterPro" id="IPR036063">
    <property type="entry name" value="Smr_dom_sf"/>
</dbReference>
<organism evidence="3 4">
    <name type="scientific">Thiohalospira halophila DSM 15071</name>
    <dbReference type="NCBI Taxonomy" id="1123397"/>
    <lineage>
        <taxon>Bacteria</taxon>
        <taxon>Pseudomonadati</taxon>
        <taxon>Pseudomonadota</taxon>
        <taxon>Gammaproteobacteria</taxon>
        <taxon>Thiohalospirales</taxon>
        <taxon>Thiohalospiraceae</taxon>
        <taxon>Thiohalospira</taxon>
    </lineage>
</organism>
<dbReference type="Proteomes" id="UP000198611">
    <property type="component" value="Unassembled WGS sequence"/>
</dbReference>
<dbReference type="Pfam" id="PF01713">
    <property type="entry name" value="Smr"/>
    <property type="match status" value="1"/>
</dbReference>
<dbReference type="OrthoDB" id="9808881at2"/>
<dbReference type="RefSeq" id="WP_093427010.1">
    <property type="nucleotide sequence ID" value="NZ_FOMJ01000001.1"/>
</dbReference>
<keyword evidence="3" id="KW-0378">Hydrolase</keyword>
<evidence type="ECO:0000313" key="4">
    <source>
        <dbReference type="Proteomes" id="UP000198611"/>
    </source>
</evidence>
<dbReference type="SUPFAM" id="SSF160443">
    <property type="entry name" value="SMR domain-like"/>
    <property type="match status" value="1"/>
</dbReference>
<evidence type="ECO:0000256" key="1">
    <source>
        <dbReference type="SAM" id="MobiDB-lite"/>
    </source>
</evidence>
<gene>
    <name evidence="3" type="ORF">SAMN05660831_00335</name>
</gene>
<protein>
    <submittedName>
        <fullName evidence="3">DNA-nicking endonuclease, Smr domain</fullName>
    </submittedName>
</protein>
<dbReference type="GO" id="GO:0004520">
    <property type="term" value="F:DNA endonuclease activity"/>
    <property type="evidence" value="ECO:0007669"/>
    <property type="project" value="TreeGrafter"/>
</dbReference>
<dbReference type="PROSITE" id="PS50828">
    <property type="entry name" value="SMR"/>
    <property type="match status" value="1"/>
</dbReference>
<proteinExistence type="predicted"/>
<dbReference type="PANTHER" id="PTHR35562:SF2">
    <property type="entry name" value="DNA ENDONUCLEASE SMRA-RELATED"/>
    <property type="match status" value="1"/>
</dbReference>
<evidence type="ECO:0000259" key="2">
    <source>
        <dbReference type="PROSITE" id="PS50828"/>
    </source>
</evidence>
<evidence type="ECO:0000313" key="3">
    <source>
        <dbReference type="EMBL" id="SFC98526.1"/>
    </source>
</evidence>
<dbReference type="EMBL" id="FOMJ01000001">
    <property type="protein sequence ID" value="SFC98526.1"/>
    <property type="molecule type" value="Genomic_DNA"/>
</dbReference>
<keyword evidence="3" id="KW-0540">Nuclease</keyword>
<accession>A0A1I1NM71</accession>
<dbReference type="STRING" id="1123397.SAMN05660831_00335"/>
<dbReference type="Gene3D" id="3.30.1370.110">
    <property type="match status" value="1"/>
</dbReference>
<dbReference type="PANTHER" id="PTHR35562">
    <property type="entry name" value="DNA ENDONUCLEASE SMRA-RELATED"/>
    <property type="match status" value="1"/>
</dbReference>
<dbReference type="InterPro" id="IPR002625">
    <property type="entry name" value="Smr_dom"/>
</dbReference>
<feature type="compositionally biased region" description="Pro residues" evidence="1">
    <location>
        <begin position="39"/>
        <end position="48"/>
    </location>
</feature>
<feature type="region of interest" description="Disordered" evidence="1">
    <location>
        <begin position="1"/>
        <end position="20"/>
    </location>
</feature>
<sequence>MSRRRPTRPRGSDPVTEEERRLFREAVADVTPLESEPGPDAPPPPAPRPRFSRTGDRASADAGEAQDPPLTDGPALPRDGGEVLSFRRGGIQHKVMRRLANGQLTITAELDLHGLTREAARTELDRFLTGARQRQQCCIRVIHGKGGTDGSVLKGLVDAWLRQRPEVLAFASAPASAGGTGALLVLLARAR</sequence>